<proteinExistence type="inferred from homology"/>
<feature type="transmembrane region" description="Helical" evidence="3">
    <location>
        <begin position="12"/>
        <end position="31"/>
    </location>
</feature>
<dbReference type="InterPro" id="IPR050882">
    <property type="entry name" value="Prepilin_peptidase/N-MTase"/>
</dbReference>
<evidence type="ECO:0000259" key="4">
    <source>
        <dbReference type="Pfam" id="PF01478"/>
    </source>
</evidence>
<evidence type="ECO:0000256" key="3">
    <source>
        <dbReference type="SAM" id="Phobius"/>
    </source>
</evidence>
<reference evidence="5 6" key="1">
    <citation type="journal article" date="2015" name="Genome Announc.">
        <title>Genome Assemblies of Three Soil-Associated Devosia species: D. insulae, D. limi, and D. soli.</title>
        <authorList>
            <person name="Hassan Y.I."/>
            <person name="Lepp D."/>
            <person name="Zhou T."/>
        </authorList>
    </citation>
    <scope>NUCLEOTIDE SEQUENCE [LARGE SCALE GENOMIC DNA]</scope>
    <source>
        <strain evidence="5 6">DS-56</strain>
    </source>
</reference>
<dbReference type="InterPro" id="IPR014032">
    <property type="entry name" value="Peptidase_A24A_bac"/>
</dbReference>
<protein>
    <recommendedName>
        <fullName evidence="4">Prepilin type IV endopeptidase peptidase domain-containing protein</fullName>
    </recommendedName>
</protein>
<feature type="transmembrane region" description="Helical" evidence="3">
    <location>
        <begin position="90"/>
        <end position="108"/>
    </location>
</feature>
<dbReference type="Gene3D" id="1.20.120.1220">
    <property type="match status" value="1"/>
</dbReference>
<gene>
    <name evidence="5" type="ORF">VW23_014385</name>
</gene>
<dbReference type="AlphaFoldDB" id="A0A1E5XTF5"/>
<dbReference type="Proteomes" id="UP000095463">
    <property type="component" value="Unassembled WGS sequence"/>
</dbReference>
<dbReference type="PANTHER" id="PTHR30487:SF0">
    <property type="entry name" value="PREPILIN LEADER PEPTIDASE_N-METHYLTRANSFERASE-RELATED"/>
    <property type="match status" value="1"/>
</dbReference>
<feature type="transmembrane region" description="Helical" evidence="3">
    <location>
        <begin position="37"/>
        <end position="55"/>
    </location>
</feature>
<evidence type="ECO:0000313" key="5">
    <source>
        <dbReference type="EMBL" id="OEO31861.1"/>
    </source>
</evidence>
<accession>A0A1E5XTF5</accession>
<evidence type="ECO:0000256" key="1">
    <source>
        <dbReference type="ARBA" id="ARBA00005801"/>
    </source>
</evidence>
<dbReference type="GO" id="GO:0005886">
    <property type="term" value="C:plasma membrane"/>
    <property type="evidence" value="ECO:0007669"/>
    <property type="project" value="TreeGrafter"/>
</dbReference>
<dbReference type="GO" id="GO:0006465">
    <property type="term" value="P:signal peptide processing"/>
    <property type="evidence" value="ECO:0007669"/>
    <property type="project" value="TreeGrafter"/>
</dbReference>
<dbReference type="PRINTS" id="PR00864">
    <property type="entry name" value="PREPILNPTASE"/>
</dbReference>
<evidence type="ECO:0000313" key="6">
    <source>
        <dbReference type="Proteomes" id="UP000095463"/>
    </source>
</evidence>
<keyword evidence="6" id="KW-1185">Reference proteome</keyword>
<keyword evidence="3" id="KW-1133">Transmembrane helix</keyword>
<dbReference type="Pfam" id="PF01478">
    <property type="entry name" value="Peptidase_A24"/>
    <property type="match status" value="1"/>
</dbReference>
<dbReference type="GO" id="GO:0004190">
    <property type="term" value="F:aspartic-type endopeptidase activity"/>
    <property type="evidence" value="ECO:0007669"/>
    <property type="project" value="InterPro"/>
</dbReference>
<keyword evidence="3" id="KW-0472">Membrane</keyword>
<dbReference type="InterPro" id="IPR000045">
    <property type="entry name" value="Prepilin_IV_endopep_pep"/>
</dbReference>
<comment type="similarity">
    <text evidence="1 2">Belongs to the peptidase A24 family.</text>
</comment>
<evidence type="ECO:0000256" key="2">
    <source>
        <dbReference type="RuleBase" id="RU003793"/>
    </source>
</evidence>
<dbReference type="EMBL" id="LAJE02000118">
    <property type="protein sequence ID" value="OEO31861.1"/>
    <property type="molecule type" value="Genomic_DNA"/>
</dbReference>
<feature type="transmembrane region" description="Helical" evidence="3">
    <location>
        <begin position="120"/>
        <end position="139"/>
    </location>
</feature>
<sequence>MIAGIIDIRSRRLPDYVTLPLTALGLILTLALEPGAILPHTLAALLGFLAFYLIATLYRRLRGHDGLGLGDAKLLAAAGAWLGPLNLAPVVFVGAVLALVAALILRLLGRNVSLQMTLPFGPFLSAGFFGFWCLKISGWSPF</sequence>
<organism evidence="5 6">
    <name type="scientific">Devosia insulae DS-56</name>
    <dbReference type="NCBI Taxonomy" id="1116389"/>
    <lineage>
        <taxon>Bacteria</taxon>
        <taxon>Pseudomonadati</taxon>
        <taxon>Pseudomonadota</taxon>
        <taxon>Alphaproteobacteria</taxon>
        <taxon>Hyphomicrobiales</taxon>
        <taxon>Devosiaceae</taxon>
        <taxon>Devosia</taxon>
    </lineage>
</organism>
<feature type="domain" description="Prepilin type IV endopeptidase peptidase" evidence="4">
    <location>
        <begin position="2"/>
        <end position="102"/>
    </location>
</feature>
<keyword evidence="3" id="KW-0812">Transmembrane</keyword>
<comment type="caution">
    <text evidence="5">The sequence shown here is derived from an EMBL/GenBank/DDBJ whole genome shotgun (WGS) entry which is preliminary data.</text>
</comment>
<dbReference type="PANTHER" id="PTHR30487">
    <property type="entry name" value="TYPE 4 PREPILIN-LIKE PROTEINS LEADER PEPTIDE-PROCESSING ENZYME"/>
    <property type="match status" value="1"/>
</dbReference>
<name>A0A1E5XTF5_9HYPH</name>